<comment type="similarity">
    <text evidence="1">Belongs to the TenA family.</text>
</comment>
<dbReference type="HOGENOM" id="CLU_077537_1_0_5"/>
<dbReference type="RefSeq" id="WP_013046839.1">
    <property type="nucleotide sequence ID" value="NC_014010.1"/>
</dbReference>
<dbReference type="Gene3D" id="1.20.910.10">
    <property type="entry name" value="Heme oxygenase-like"/>
    <property type="match status" value="1"/>
</dbReference>
<dbReference type="GO" id="GO:0005829">
    <property type="term" value="C:cytosol"/>
    <property type="evidence" value="ECO:0007669"/>
    <property type="project" value="TreeGrafter"/>
</dbReference>
<protein>
    <recommendedName>
        <fullName evidence="1">Aminopyrimidine aminohydrolase</fullName>
        <ecNumber evidence="1">3.5.99.2</ecNumber>
    </recommendedName>
</protein>
<dbReference type="EMBL" id="CP001751">
    <property type="protein sequence ID" value="ADE40212.1"/>
    <property type="molecule type" value="Genomic_DNA"/>
</dbReference>
<proteinExistence type="inferred from homology"/>
<dbReference type="InterPro" id="IPR016084">
    <property type="entry name" value="Haem_Oase-like_multi-hlx"/>
</dbReference>
<name>D5BN19_PUNMI</name>
<comment type="catalytic activity">
    <reaction evidence="1">
        <text>4-amino-5-aminomethyl-2-methylpyrimidine + H2O = 4-amino-5-hydroxymethyl-2-methylpyrimidine + NH4(+)</text>
        <dbReference type="Rhea" id="RHEA:31799"/>
        <dbReference type="ChEBI" id="CHEBI:15377"/>
        <dbReference type="ChEBI" id="CHEBI:16892"/>
        <dbReference type="ChEBI" id="CHEBI:28938"/>
        <dbReference type="ChEBI" id="CHEBI:63416"/>
        <dbReference type="EC" id="3.5.99.2"/>
    </reaction>
</comment>
<dbReference type="CDD" id="cd19367">
    <property type="entry name" value="TenA_C_ScTHI20-like"/>
    <property type="match status" value="1"/>
</dbReference>
<keyword evidence="1" id="KW-0378">Hydrolase</keyword>
<dbReference type="GO" id="GO:0016740">
    <property type="term" value="F:transferase activity"/>
    <property type="evidence" value="ECO:0007669"/>
    <property type="project" value="UniProtKB-KW"/>
</dbReference>
<dbReference type="STRING" id="488538.SAR116_1969"/>
<dbReference type="InterPro" id="IPR004305">
    <property type="entry name" value="Thiaminase-2/PQQC"/>
</dbReference>
<evidence type="ECO:0000259" key="2">
    <source>
        <dbReference type="Pfam" id="PF03070"/>
    </source>
</evidence>
<dbReference type="Proteomes" id="UP000007460">
    <property type="component" value="Chromosome"/>
</dbReference>
<dbReference type="GO" id="GO:0009228">
    <property type="term" value="P:thiamine biosynthetic process"/>
    <property type="evidence" value="ECO:0007669"/>
    <property type="project" value="UniProtKB-KW"/>
</dbReference>
<comment type="catalytic activity">
    <reaction evidence="1">
        <text>thiamine + H2O = 5-(2-hydroxyethyl)-4-methylthiazole + 4-amino-5-hydroxymethyl-2-methylpyrimidine + H(+)</text>
        <dbReference type="Rhea" id="RHEA:17509"/>
        <dbReference type="ChEBI" id="CHEBI:15377"/>
        <dbReference type="ChEBI" id="CHEBI:15378"/>
        <dbReference type="ChEBI" id="CHEBI:16892"/>
        <dbReference type="ChEBI" id="CHEBI:17957"/>
        <dbReference type="ChEBI" id="CHEBI:18385"/>
        <dbReference type="EC" id="3.5.99.2"/>
    </reaction>
</comment>
<comment type="pathway">
    <text evidence="1">Cofactor biosynthesis; thiamine diphosphate biosynthesis.</text>
</comment>
<dbReference type="Pfam" id="PF03070">
    <property type="entry name" value="TENA_THI-4"/>
    <property type="match status" value="1"/>
</dbReference>
<dbReference type="EC" id="3.5.99.2" evidence="1"/>
<reference evidence="3 4" key="1">
    <citation type="journal article" date="2010" name="J. Bacteriol.">
        <title>Complete genome sequence of "Candidatus Puniceispirillum marinum" IMCC1322, a representative of the SAR116 clade in the Alphaproteobacteria.</title>
        <authorList>
            <person name="Oh H.M."/>
            <person name="Kwon K.K."/>
            <person name="Kang I."/>
            <person name="Kang S.G."/>
            <person name="Lee J.H."/>
            <person name="Kim S.J."/>
            <person name="Cho J.C."/>
        </authorList>
    </citation>
    <scope>NUCLEOTIDE SEQUENCE [LARGE SCALE GENOMIC DNA]</scope>
    <source>
        <strain evidence="3 4">IMCC1322</strain>
    </source>
</reference>
<dbReference type="InterPro" id="IPR027574">
    <property type="entry name" value="Thiaminase_II"/>
</dbReference>
<gene>
    <name evidence="3" type="ordered locus">SAR116_1969</name>
</gene>
<dbReference type="SUPFAM" id="SSF48613">
    <property type="entry name" value="Heme oxygenase-like"/>
    <property type="match status" value="1"/>
</dbReference>
<dbReference type="UniPathway" id="UPA00060"/>
<evidence type="ECO:0000256" key="1">
    <source>
        <dbReference type="RuleBase" id="RU363093"/>
    </source>
</evidence>
<dbReference type="GO" id="GO:0009229">
    <property type="term" value="P:thiamine diphosphate biosynthetic process"/>
    <property type="evidence" value="ECO:0007669"/>
    <property type="project" value="UniProtKB-UniPathway"/>
</dbReference>
<keyword evidence="3" id="KW-0808">Transferase</keyword>
<evidence type="ECO:0000313" key="4">
    <source>
        <dbReference type="Proteomes" id="UP000007460"/>
    </source>
</evidence>
<dbReference type="PANTHER" id="PTHR43198:SF2">
    <property type="entry name" value="SI:CH1073-67J19.1-RELATED"/>
    <property type="match status" value="1"/>
</dbReference>
<dbReference type="InterPro" id="IPR050967">
    <property type="entry name" value="Thiamine_Salvage_TenA"/>
</dbReference>
<evidence type="ECO:0000313" key="3">
    <source>
        <dbReference type="EMBL" id="ADE40212.1"/>
    </source>
</evidence>
<sequence>MNETSHGTVISTPCYGHYFDQWRAACTVPWQAYTQHDFVTGLADGRLPRAAFLHYLRQDYIFLTHFSRAWALAIVKSDNLEEMKAASATVHALIHDEMQLHVRICAAEGISEQELSTTREAPQNIAYTRYVLEAGYSGDFLDLLAALAPCVMGYGEIGARLAASKPAADYGDWINTYASDEYQALCRDVGLLIDNAITTQLGTTAEATPRWHALCDRFRTATELEVAFWQMGLKG</sequence>
<dbReference type="NCBIfam" id="TIGR04306">
    <property type="entry name" value="salvage_TenA"/>
    <property type="match status" value="1"/>
</dbReference>
<organism evidence="3 4">
    <name type="scientific">Puniceispirillum marinum (strain IMCC1322)</name>
    <dbReference type="NCBI Taxonomy" id="488538"/>
    <lineage>
        <taxon>Bacteria</taxon>
        <taxon>Pseudomonadati</taxon>
        <taxon>Pseudomonadota</taxon>
        <taxon>Alphaproteobacteria</taxon>
        <taxon>Candidatus Puniceispirillales</taxon>
        <taxon>Candidatus Puniceispirillaceae</taxon>
        <taxon>Candidatus Puniceispirillum</taxon>
    </lineage>
</organism>
<dbReference type="PANTHER" id="PTHR43198">
    <property type="entry name" value="BIFUNCTIONAL TH2 PROTEIN"/>
    <property type="match status" value="1"/>
</dbReference>
<keyword evidence="1" id="KW-0784">Thiamine biosynthesis</keyword>
<feature type="domain" description="Thiaminase-2/PQQC" evidence="2">
    <location>
        <begin position="30"/>
        <end position="233"/>
    </location>
</feature>
<dbReference type="eggNOG" id="COG0819">
    <property type="taxonomic scope" value="Bacteria"/>
</dbReference>
<accession>D5BN19</accession>
<comment type="function">
    <text evidence="1">Catalyzes an amino-pyrimidine hydrolysis reaction at the C5' of the pyrimidine moiety of thiamine compounds, a reaction that is part of a thiamine salvage pathway.</text>
</comment>
<dbReference type="GO" id="GO:0050334">
    <property type="term" value="F:thiaminase activity"/>
    <property type="evidence" value="ECO:0007669"/>
    <property type="project" value="UniProtKB-EC"/>
</dbReference>
<dbReference type="KEGG" id="apb:SAR116_1969"/>
<keyword evidence="4" id="KW-1185">Reference proteome</keyword>
<dbReference type="AlphaFoldDB" id="D5BN19"/>